<proteinExistence type="predicted"/>
<keyword evidence="1" id="KW-0472">Membrane</keyword>
<evidence type="ECO:0000313" key="2">
    <source>
        <dbReference type="EMBL" id="MBD6618226.1"/>
    </source>
</evidence>
<name>A0AA40VT94_9NOST</name>
<accession>A0AA40VT94</accession>
<keyword evidence="1" id="KW-1133">Transmembrane helix</keyword>
<dbReference type="EMBL" id="VJXY01000024">
    <property type="protein sequence ID" value="MBD6618226.1"/>
    <property type="molecule type" value="Genomic_DNA"/>
</dbReference>
<dbReference type="AlphaFoldDB" id="A0AA40VT94"/>
<reference evidence="2" key="1">
    <citation type="submission" date="2019-07" db="EMBL/GenBank/DDBJ databases">
        <title>Toxilogical consequences of a new and cryptic species of cyanobacteria (Komarekiella delphini-convector) recovered from the epidermis of a bottlenose dolphin and 1500 ft. in the air.</title>
        <authorList>
            <person name="Brown A.O."/>
            <person name="Dvorak P."/>
            <person name="Villanueva C.D."/>
            <person name="Foss A.J."/>
            <person name="Garvey A.D."/>
            <person name="Gibson Q.A."/>
            <person name="Johansen J.R."/>
            <person name="Casamatta D.A."/>
        </authorList>
    </citation>
    <scope>NUCLEOTIDE SEQUENCE</scope>
    <source>
        <strain evidence="2">SJRDD-AB1</strain>
    </source>
</reference>
<evidence type="ECO:0000313" key="3">
    <source>
        <dbReference type="Proteomes" id="UP001165986"/>
    </source>
</evidence>
<organism evidence="2 3">
    <name type="scientific">Komarekiella delphini-convector SJRDD-AB1</name>
    <dbReference type="NCBI Taxonomy" id="2593771"/>
    <lineage>
        <taxon>Bacteria</taxon>
        <taxon>Bacillati</taxon>
        <taxon>Cyanobacteriota</taxon>
        <taxon>Cyanophyceae</taxon>
        <taxon>Nostocales</taxon>
        <taxon>Nostocaceae</taxon>
        <taxon>Komarekiella</taxon>
        <taxon>Komarekiella delphini-convector</taxon>
    </lineage>
</organism>
<comment type="caution">
    <text evidence="2">The sequence shown here is derived from an EMBL/GenBank/DDBJ whole genome shotgun (WGS) entry which is preliminary data.</text>
</comment>
<keyword evidence="3" id="KW-1185">Reference proteome</keyword>
<sequence>MTSLQTQTSQPPTLQPLQDAWQRWWTTLSCQTNELWQTVTSRDTSKIYKEAVWKTWQIFTQLARLLLLLLLSIVGGFLFVWLLGFHTGRGFRIWLEADNPTPMTILKKFVAVLLLPFQLVTIWVDRTLKQAFGWDLKLTQLLPEPDPELLSQKKNP</sequence>
<protein>
    <submittedName>
        <fullName evidence="2">Uncharacterized protein</fullName>
    </submittedName>
</protein>
<keyword evidence="1" id="KW-0812">Transmembrane</keyword>
<dbReference type="RefSeq" id="WP_191759443.1">
    <property type="nucleotide sequence ID" value="NZ_VJXY01000024.1"/>
</dbReference>
<feature type="transmembrane region" description="Helical" evidence="1">
    <location>
        <begin position="65"/>
        <end position="85"/>
    </location>
</feature>
<feature type="transmembrane region" description="Helical" evidence="1">
    <location>
        <begin position="105"/>
        <end position="124"/>
    </location>
</feature>
<dbReference type="Proteomes" id="UP001165986">
    <property type="component" value="Unassembled WGS sequence"/>
</dbReference>
<evidence type="ECO:0000256" key="1">
    <source>
        <dbReference type="SAM" id="Phobius"/>
    </source>
</evidence>
<gene>
    <name evidence="2" type="ORF">FNW02_20965</name>
</gene>